<dbReference type="PROSITE" id="PS50893">
    <property type="entry name" value="ABC_TRANSPORTER_2"/>
    <property type="match status" value="1"/>
</dbReference>
<dbReference type="CDD" id="cd03257">
    <property type="entry name" value="ABC_NikE_OppD_transporters"/>
    <property type="match status" value="1"/>
</dbReference>
<dbReference type="GO" id="GO:0016887">
    <property type="term" value="F:ATP hydrolysis activity"/>
    <property type="evidence" value="ECO:0007669"/>
    <property type="project" value="InterPro"/>
</dbReference>
<dbReference type="PANTHER" id="PTHR43297:SF2">
    <property type="entry name" value="DIPEPTIDE TRANSPORT ATP-BINDING PROTEIN DPPD"/>
    <property type="match status" value="1"/>
</dbReference>
<evidence type="ECO:0000313" key="9">
    <source>
        <dbReference type="EMBL" id="PXW61535.1"/>
    </source>
</evidence>
<evidence type="ECO:0000256" key="5">
    <source>
        <dbReference type="ARBA" id="ARBA00022741"/>
    </source>
</evidence>
<evidence type="ECO:0000256" key="4">
    <source>
        <dbReference type="ARBA" id="ARBA00022475"/>
    </source>
</evidence>
<dbReference type="NCBIfam" id="TIGR01727">
    <property type="entry name" value="oligo_HPY"/>
    <property type="match status" value="1"/>
</dbReference>
<dbReference type="InterPro" id="IPR017871">
    <property type="entry name" value="ABC_transporter-like_CS"/>
</dbReference>
<dbReference type="GO" id="GO:0015833">
    <property type="term" value="P:peptide transport"/>
    <property type="evidence" value="ECO:0007669"/>
    <property type="project" value="InterPro"/>
</dbReference>
<protein>
    <submittedName>
        <fullName evidence="9">Peptide/nickel transport system ATP-binding protein/oligopeptide transport system ATP-binding protein</fullName>
    </submittedName>
</protein>
<dbReference type="PROSITE" id="PS00211">
    <property type="entry name" value="ABC_TRANSPORTER_1"/>
    <property type="match status" value="1"/>
</dbReference>
<dbReference type="InterPro" id="IPR003439">
    <property type="entry name" value="ABC_transporter-like_ATP-bd"/>
</dbReference>
<sequence>MLLTRSSATDRPAPLLSIRGLKTCFPTRAGLVTAVDGVDLDVQPGECLGIVGESGSGKSVTFASVIGLIRPPGRIAEGSIHFDGADLRTLDPGGWRRLRGRDIAMTMQDALTALNPALTVAEQICEVLVAHAQDLPRRNRWRAARARAIEMLRLVGIPAAESRMDDYPHQFSGGMRQRIMIAIALACRPKLLIADEPTTALDVTIQAQVLDLISDLRREFGMSVVLITHDLGVVAEHTDRVAVMYAGQIVETGPTRDLIAHPRHPYTRGLIGLIPRLSDLDAPIKPIEGQVPDLIGLGGTCRFADRCELRLPECRQDIPMRPVGAAHEARCIRAGEDLP</sequence>
<comment type="similarity">
    <text evidence="2">Belongs to the ABC transporter superfamily.</text>
</comment>
<dbReference type="OrthoDB" id="9815712at2"/>
<dbReference type="EMBL" id="QJJK01000003">
    <property type="protein sequence ID" value="PXW61535.1"/>
    <property type="molecule type" value="Genomic_DNA"/>
</dbReference>
<feature type="domain" description="ABC transporter" evidence="8">
    <location>
        <begin position="18"/>
        <end position="271"/>
    </location>
</feature>
<dbReference type="Gene3D" id="3.40.50.300">
    <property type="entry name" value="P-loop containing nucleotide triphosphate hydrolases"/>
    <property type="match status" value="1"/>
</dbReference>
<dbReference type="Pfam" id="PF08352">
    <property type="entry name" value="oligo_HPY"/>
    <property type="match status" value="1"/>
</dbReference>
<dbReference type="GO" id="GO:0055085">
    <property type="term" value="P:transmembrane transport"/>
    <property type="evidence" value="ECO:0007669"/>
    <property type="project" value="UniProtKB-ARBA"/>
</dbReference>
<name>A0A2V3UAM3_9HYPH</name>
<keyword evidence="10" id="KW-1185">Reference proteome</keyword>
<dbReference type="GO" id="GO:0005524">
    <property type="term" value="F:ATP binding"/>
    <property type="evidence" value="ECO:0007669"/>
    <property type="project" value="UniProtKB-KW"/>
</dbReference>
<gene>
    <name evidence="9" type="ORF">C7450_10351</name>
</gene>
<dbReference type="GO" id="GO:0005886">
    <property type="term" value="C:plasma membrane"/>
    <property type="evidence" value="ECO:0007669"/>
    <property type="project" value="UniProtKB-SubCell"/>
</dbReference>
<evidence type="ECO:0000256" key="6">
    <source>
        <dbReference type="ARBA" id="ARBA00022840"/>
    </source>
</evidence>
<dbReference type="PANTHER" id="PTHR43297">
    <property type="entry name" value="OLIGOPEPTIDE TRANSPORT ATP-BINDING PROTEIN APPD"/>
    <property type="match status" value="1"/>
</dbReference>
<keyword evidence="5" id="KW-0547">Nucleotide-binding</keyword>
<comment type="caution">
    <text evidence="9">The sequence shown here is derived from an EMBL/GenBank/DDBJ whole genome shotgun (WGS) entry which is preliminary data.</text>
</comment>
<dbReference type="Pfam" id="PF00005">
    <property type="entry name" value="ABC_tran"/>
    <property type="match status" value="1"/>
</dbReference>
<dbReference type="FunFam" id="3.40.50.300:FF:000016">
    <property type="entry name" value="Oligopeptide ABC transporter ATP-binding component"/>
    <property type="match status" value="1"/>
</dbReference>
<evidence type="ECO:0000256" key="7">
    <source>
        <dbReference type="ARBA" id="ARBA00023136"/>
    </source>
</evidence>
<keyword evidence="7" id="KW-0472">Membrane</keyword>
<keyword evidence="6 9" id="KW-0067">ATP-binding</keyword>
<keyword evidence="3" id="KW-0813">Transport</keyword>
<evidence type="ECO:0000259" key="8">
    <source>
        <dbReference type="PROSITE" id="PS50893"/>
    </source>
</evidence>
<dbReference type="AlphaFoldDB" id="A0A2V3UAM3"/>
<dbReference type="Proteomes" id="UP000248021">
    <property type="component" value="Unassembled WGS sequence"/>
</dbReference>
<organism evidence="9 10">
    <name type="scientific">Chelatococcus asaccharovorans</name>
    <dbReference type="NCBI Taxonomy" id="28210"/>
    <lineage>
        <taxon>Bacteria</taxon>
        <taxon>Pseudomonadati</taxon>
        <taxon>Pseudomonadota</taxon>
        <taxon>Alphaproteobacteria</taxon>
        <taxon>Hyphomicrobiales</taxon>
        <taxon>Chelatococcaceae</taxon>
        <taxon>Chelatococcus</taxon>
    </lineage>
</organism>
<dbReference type="InterPro" id="IPR050388">
    <property type="entry name" value="ABC_Ni/Peptide_Import"/>
</dbReference>
<evidence type="ECO:0000256" key="3">
    <source>
        <dbReference type="ARBA" id="ARBA00022448"/>
    </source>
</evidence>
<dbReference type="InterPro" id="IPR003593">
    <property type="entry name" value="AAA+_ATPase"/>
</dbReference>
<dbReference type="SUPFAM" id="SSF52540">
    <property type="entry name" value="P-loop containing nucleoside triphosphate hydrolases"/>
    <property type="match status" value="1"/>
</dbReference>
<dbReference type="RefSeq" id="WP_110373846.1">
    <property type="nucleotide sequence ID" value="NZ_JAHBRY010000001.1"/>
</dbReference>
<proteinExistence type="inferred from homology"/>
<keyword evidence="4" id="KW-1003">Cell membrane</keyword>
<evidence type="ECO:0000256" key="2">
    <source>
        <dbReference type="ARBA" id="ARBA00005417"/>
    </source>
</evidence>
<evidence type="ECO:0000256" key="1">
    <source>
        <dbReference type="ARBA" id="ARBA00004417"/>
    </source>
</evidence>
<dbReference type="SMART" id="SM00382">
    <property type="entry name" value="AAA"/>
    <property type="match status" value="1"/>
</dbReference>
<comment type="subcellular location">
    <subcellularLocation>
        <location evidence="1">Cell inner membrane</location>
        <topology evidence="1">Peripheral membrane protein</topology>
    </subcellularLocation>
</comment>
<accession>A0A2V3UAM3</accession>
<evidence type="ECO:0000313" key="10">
    <source>
        <dbReference type="Proteomes" id="UP000248021"/>
    </source>
</evidence>
<reference evidence="9 10" key="1">
    <citation type="submission" date="2018-05" db="EMBL/GenBank/DDBJ databases">
        <title>Genomic Encyclopedia of Type Strains, Phase IV (KMG-IV): sequencing the most valuable type-strain genomes for metagenomic binning, comparative biology and taxonomic classification.</title>
        <authorList>
            <person name="Goeker M."/>
        </authorList>
    </citation>
    <scope>NUCLEOTIDE SEQUENCE [LARGE SCALE GENOMIC DNA]</scope>
    <source>
        <strain evidence="9 10">DSM 6462</strain>
    </source>
</reference>
<dbReference type="InterPro" id="IPR027417">
    <property type="entry name" value="P-loop_NTPase"/>
</dbReference>
<dbReference type="InterPro" id="IPR013563">
    <property type="entry name" value="Oligopep_ABC_C"/>
</dbReference>